<dbReference type="EMBL" id="QGGU01000014">
    <property type="protein sequence ID" value="PWK45378.1"/>
    <property type="molecule type" value="Genomic_DNA"/>
</dbReference>
<organism evidence="2 3">
    <name type="scientific">Pleionea mediterranea</name>
    <dbReference type="NCBI Taxonomy" id="523701"/>
    <lineage>
        <taxon>Bacteria</taxon>
        <taxon>Pseudomonadati</taxon>
        <taxon>Pseudomonadota</taxon>
        <taxon>Gammaproteobacteria</taxon>
        <taxon>Oceanospirillales</taxon>
        <taxon>Pleioneaceae</taxon>
        <taxon>Pleionea</taxon>
    </lineage>
</organism>
<evidence type="ECO:0008006" key="4">
    <source>
        <dbReference type="Google" id="ProtNLM"/>
    </source>
</evidence>
<sequence>MKRYPLLTASLLTVFTLCSVAKADDGSRLNEGSTDVTQVCHNSGVKTGLEGDALAFFADVCSDALDGLTFASEDPLSDDEAADIEQKCAEEAQDSSDFDASFEQCVSRDLIDALKQKSQ</sequence>
<reference evidence="2 3" key="1">
    <citation type="submission" date="2018-05" db="EMBL/GenBank/DDBJ databases">
        <title>Genomic Encyclopedia of Type Strains, Phase IV (KMG-IV): sequencing the most valuable type-strain genomes for metagenomic binning, comparative biology and taxonomic classification.</title>
        <authorList>
            <person name="Goeker M."/>
        </authorList>
    </citation>
    <scope>NUCLEOTIDE SEQUENCE [LARGE SCALE GENOMIC DNA]</scope>
    <source>
        <strain evidence="2 3">DSM 25350</strain>
    </source>
</reference>
<evidence type="ECO:0000313" key="2">
    <source>
        <dbReference type="EMBL" id="PWK45378.1"/>
    </source>
</evidence>
<dbReference type="RefSeq" id="WP_109764921.1">
    <property type="nucleotide sequence ID" value="NZ_QGGU01000014.1"/>
</dbReference>
<feature type="signal peptide" evidence="1">
    <location>
        <begin position="1"/>
        <end position="23"/>
    </location>
</feature>
<keyword evidence="1" id="KW-0732">Signal</keyword>
<comment type="caution">
    <text evidence="2">The sequence shown here is derived from an EMBL/GenBank/DDBJ whole genome shotgun (WGS) entry which is preliminary data.</text>
</comment>
<dbReference type="Proteomes" id="UP000245790">
    <property type="component" value="Unassembled WGS sequence"/>
</dbReference>
<protein>
    <recommendedName>
        <fullName evidence="4">Secreted protein</fullName>
    </recommendedName>
</protein>
<dbReference type="AlphaFoldDB" id="A0A316FAX4"/>
<evidence type="ECO:0000256" key="1">
    <source>
        <dbReference type="SAM" id="SignalP"/>
    </source>
</evidence>
<proteinExistence type="predicted"/>
<feature type="chain" id="PRO_5016256383" description="Secreted protein" evidence="1">
    <location>
        <begin position="24"/>
        <end position="119"/>
    </location>
</feature>
<keyword evidence="3" id="KW-1185">Reference proteome</keyword>
<evidence type="ECO:0000313" key="3">
    <source>
        <dbReference type="Proteomes" id="UP000245790"/>
    </source>
</evidence>
<accession>A0A316FAX4</accession>
<name>A0A316FAX4_9GAMM</name>
<gene>
    <name evidence="2" type="ORF">C8D97_11451</name>
</gene>